<reference evidence="8" key="2">
    <citation type="journal article" date="2024" name="Toxins">
        <title>Genome Sequence Analysis of Native Xenorhabdus Strains Isolated from Entomopathogenic Nematodes in Argentina.</title>
        <authorList>
            <person name="Palma L."/>
            <person name="Frizzo L."/>
            <person name="Kaiser S."/>
            <person name="Berry C."/>
            <person name="Caballero P."/>
            <person name="Bode H.B."/>
            <person name="Del Valle E.E."/>
        </authorList>
    </citation>
    <scope>NUCLEOTIDE SEQUENCE</scope>
    <source>
        <strain evidence="8">M</strain>
    </source>
</reference>
<dbReference type="Pfam" id="PF06790">
    <property type="entry name" value="UPF0259"/>
    <property type="match status" value="1"/>
</dbReference>
<dbReference type="AlphaFoldDB" id="A0AAW3YV00"/>
<evidence type="ECO:0000256" key="3">
    <source>
        <dbReference type="ARBA" id="ARBA00022475"/>
    </source>
</evidence>
<evidence type="ECO:0000256" key="5">
    <source>
        <dbReference type="ARBA" id="ARBA00022989"/>
    </source>
</evidence>
<keyword evidence="6 7" id="KW-0472">Membrane</keyword>
<evidence type="ECO:0000256" key="6">
    <source>
        <dbReference type="ARBA" id="ARBA00023136"/>
    </source>
</evidence>
<keyword evidence="4 7" id="KW-0812">Transmembrane</keyword>
<feature type="transmembrane region" description="Helical" evidence="7">
    <location>
        <begin position="216"/>
        <end position="234"/>
    </location>
</feature>
<accession>A0AAW3YV00</accession>
<comment type="subcellular location">
    <subcellularLocation>
        <location evidence="1">Cell inner membrane</location>
        <topology evidence="1">Multi-pass membrane protein</topology>
    </subcellularLocation>
    <subcellularLocation>
        <location evidence="7">Cell membrane</location>
        <topology evidence="7">Multi-pass membrane protein</topology>
    </subcellularLocation>
</comment>
<evidence type="ECO:0000256" key="4">
    <source>
        <dbReference type="ARBA" id="ARBA00022692"/>
    </source>
</evidence>
<dbReference type="EMBL" id="JACXBF010000203">
    <property type="protein sequence ID" value="MBD2800699.1"/>
    <property type="molecule type" value="Genomic_DNA"/>
</dbReference>
<evidence type="ECO:0000256" key="7">
    <source>
        <dbReference type="HAMAP-Rule" id="MF_01067"/>
    </source>
</evidence>
<reference evidence="8" key="1">
    <citation type="submission" date="2020-09" db="EMBL/GenBank/DDBJ databases">
        <authorList>
            <person name="Palma L."/>
            <person name="Caballero P."/>
            <person name="Berry C."/>
            <person name="Del Valle E."/>
        </authorList>
    </citation>
    <scope>NUCLEOTIDE SEQUENCE</scope>
    <source>
        <strain evidence="8">M</strain>
    </source>
</reference>
<feature type="transmembrane region" description="Helical" evidence="7">
    <location>
        <begin position="185"/>
        <end position="210"/>
    </location>
</feature>
<dbReference type="Proteomes" id="UP001193920">
    <property type="component" value="Unassembled WGS sequence"/>
</dbReference>
<dbReference type="RefSeq" id="WP_323861804.1">
    <property type="nucleotide sequence ID" value="NZ_JACXBC010000008.1"/>
</dbReference>
<sequence>MPITANTLFRDTFNFFKNHLLSMIILSVLGALMTQLLGHFILSNEAFKQMIEMQNSISGSNGQGLMDEVTQLPPEQQYQEIISVLPKVFAINIFGLVILKTSVLSFIKAVSNAQQANAIHAYALSVPRLPKMFLLTFMCTLLVGIGLSFLFLPGIIILFGLSLAPISLFEKNKGIFSAMRESWSLAFNNMGLLLPAFSLFLAVNLILLLIRLPFPIITLTLSNLVTALFLVYLFRLYMLVAPKNQVTNNI</sequence>
<dbReference type="InterPro" id="IPR009627">
    <property type="entry name" value="UPF0259"/>
</dbReference>
<feature type="transmembrane region" description="Helical" evidence="7">
    <location>
        <begin position="20"/>
        <end position="42"/>
    </location>
</feature>
<protein>
    <recommendedName>
        <fullName evidence="7">UPF0259 membrane protein ID854_09605</fullName>
    </recommendedName>
</protein>
<dbReference type="HAMAP" id="MF_01067">
    <property type="entry name" value="UPF0259"/>
    <property type="match status" value="1"/>
</dbReference>
<evidence type="ECO:0000313" key="8">
    <source>
        <dbReference type="EMBL" id="MBD2800699.1"/>
    </source>
</evidence>
<dbReference type="GO" id="GO:0005886">
    <property type="term" value="C:plasma membrane"/>
    <property type="evidence" value="ECO:0007669"/>
    <property type="project" value="UniProtKB-SubCell"/>
</dbReference>
<evidence type="ECO:0000256" key="2">
    <source>
        <dbReference type="ARBA" id="ARBA00005633"/>
    </source>
</evidence>
<proteinExistence type="inferred from homology"/>
<keyword evidence="3 7" id="KW-1003">Cell membrane</keyword>
<name>A0AAW3YV00_9GAMM</name>
<comment type="similarity">
    <text evidence="2 7">Belongs to the UPF0259 family.</text>
</comment>
<gene>
    <name evidence="8" type="ORF">ID854_09605</name>
</gene>
<evidence type="ECO:0000256" key="1">
    <source>
        <dbReference type="ARBA" id="ARBA00004429"/>
    </source>
</evidence>
<keyword evidence="5 7" id="KW-1133">Transmembrane helix</keyword>
<feature type="transmembrane region" description="Helical" evidence="7">
    <location>
        <begin position="132"/>
        <end position="164"/>
    </location>
</feature>
<feature type="transmembrane region" description="Helical" evidence="7">
    <location>
        <begin position="88"/>
        <end position="107"/>
    </location>
</feature>
<organism evidence="8">
    <name type="scientific">Xenorhabdus szentirmaii</name>
    <dbReference type="NCBI Taxonomy" id="290112"/>
    <lineage>
        <taxon>Bacteria</taxon>
        <taxon>Pseudomonadati</taxon>
        <taxon>Pseudomonadota</taxon>
        <taxon>Gammaproteobacteria</taxon>
        <taxon>Enterobacterales</taxon>
        <taxon>Morganellaceae</taxon>
        <taxon>Xenorhabdus</taxon>
    </lineage>
</organism>
<comment type="caution">
    <text evidence="8">The sequence shown here is derived from an EMBL/GenBank/DDBJ whole genome shotgun (WGS) entry which is preliminary data.</text>
</comment>